<evidence type="ECO:0000256" key="1">
    <source>
        <dbReference type="ARBA" id="ARBA00008898"/>
    </source>
</evidence>
<dbReference type="PANTHER" id="PTHR30466">
    <property type="entry name" value="FLAVIN REDUCTASE"/>
    <property type="match status" value="1"/>
</dbReference>
<feature type="domain" description="Flavin reductase like" evidence="3">
    <location>
        <begin position="19"/>
        <end position="165"/>
    </location>
</feature>
<dbReference type="InterPro" id="IPR012349">
    <property type="entry name" value="Split_barrel_FMN-bd"/>
</dbReference>
<dbReference type="InterPro" id="IPR002563">
    <property type="entry name" value="Flavin_Rdtase-like_dom"/>
</dbReference>
<sequence length="171" mass="17368">MNDNDPTRGIDAKTFWRVLGQRATGMTIVTARDEAGPAGLVALSAAHVSADPPTMLVSIDRKTAALATVLAARHFAVNVLAATDGALVDIFGGRAGVGGAARFEGRDWVTLASGAPVLATALGAFDCTVEQVVEHGGVAIVIGRVLAATAGEGEPLVFYRGKSFGGVGEPI</sequence>
<evidence type="ECO:0000313" key="4">
    <source>
        <dbReference type="EMBL" id="MDQ0517087.1"/>
    </source>
</evidence>
<protein>
    <submittedName>
        <fullName evidence="4">Flavin reductase (DIM6/NTAB) family NADH-FMN oxidoreductase RutF</fullName>
    </submittedName>
</protein>
<dbReference type="SMART" id="SM00903">
    <property type="entry name" value="Flavin_Reduct"/>
    <property type="match status" value="1"/>
</dbReference>
<comment type="caution">
    <text evidence="4">The sequence shown here is derived from an EMBL/GenBank/DDBJ whole genome shotgun (WGS) entry which is preliminary data.</text>
</comment>
<dbReference type="Proteomes" id="UP001223743">
    <property type="component" value="Unassembled WGS sequence"/>
</dbReference>
<keyword evidence="5" id="KW-1185">Reference proteome</keyword>
<dbReference type="RefSeq" id="WP_266278747.1">
    <property type="nucleotide sequence ID" value="NZ_JAPKNF010000001.1"/>
</dbReference>
<dbReference type="Gene3D" id="2.30.110.10">
    <property type="entry name" value="Electron Transport, Fmn-binding Protein, Chain A"/>
    <property type="match status" value="1"/>
</dbReference>
<name>A0ABU0M7Z2_9HYPH</name>
<dbReference type="SUPFAM" id="SSF50475">
    <property type="entry name" value="FMN-binding split barrel"/>
    <property type="match status" value="1"/>
</dbReference>
<dbReference type="EMBL" id="JAUSWJ010000001">
    <property type="protein sequence ID" value="MDQ0517087.1"/>
    <property type="molecule type" value="Genomic_DNA"/>
</dbReference>
<gene>
    <name evidence="4" type="ORF">QO015_002700</name>
</gene>
<keyword evidence="2" id="KW-0560">Oxidoreductase</keyword>
<dbReference type="Pfam" id="PF01613">
    <property type="entry name" value="Flavin_Reduct"/>
    <property type="match status" value="1"/>
</dbReference>
<evidence type="ECO:0000313" key="5">
    <source>
        <dbReference type="Proteomes" id="UP001223743"/>
    </source>
</evidence>
<accession>A0ABU0M7Z2</accession>
<evidence type="ECO:0000256" key="2">
    <source>
        <dbReference type="ARBA" id="ARBA00023002"/>
    </source>
</evidence>
<proteinExistence type="inferred from homology"/>
<dbReference type="PANTHER" id="PTHR30466:SF11">
    <property type="entry name" value="FLAVIN-DEPENDENT MONOOXYGENASE, REDUCTASE SUBUNIT HSAB"/>
    <property type="match status" value="1"/>
</dbReference>
<organism evidence="4 5">
    <name type="scientific">Kaistia geumhonensis</name>
    <dbReference type="NCBI Taxonomy" id="410839"/>
    <lineage>
        <taxon>Bacteria</taxon>
        <taxon>Pseudomonadati</taxon>
        <taxon>Pseudomonadota</taxon>
        <taxon>Alphaproteobacteria</taxon>
        <taxon>Hyphomicrobiales</taxon>
        <taxon>Kaistiaceae</taxon>
        <taxon>Kaistia</taxon>
    </lineage>
</organism>
<dbReference type="InterPro" id="IPR050268">
    <property type="entry name" value="NADH-dep_flavin_reductase"/>
</dbReference>
<evidence type="ECO:0000259" key="3">
    <source>
        <dbReference type="SMART" id="SM00903"/>
    </source>
</evidence>
<reference evidence="4 5" key="1">
    <citation type="submission" date="2023-07" db="EMBL/GenBank/DDBJ databases">
        <title>Genomic Encyclopedia of Type Strains, Phase IV (KMG-IV): sequencing the most valuable type-strain genomes for metagenomic binning, comparative biology and taxonomic classification.</title>
        <authorList>
            <person name="Goeker M."/>
        </authorList>
    </citation>
    <scope>NUCLEOTIDE SEQUENCE [LARGE SCALE GENOMIC DNA]</scope>
    <source>
        <strain evidence="4 5">B1-1</strain>
    </source>
</reference>
<comment type="similarity">
    <text evidence="1">Belongs to the non-flavoprotein flavin reductase family.</text>
</comment>